<sequence length="111" mass="12503">MTDKRTWTVAVDFDMTLTAGSPNPYKTGGEEPNWEMIERVRALKEKGQHDIIIWTARPWSHASHVAGLLTMWEVPFNGLKMQKGGAHVYVDDKAVNSFSETLDDDIDALLT</sequence>
<dbReference type="InterPro" id="IPR036412">
    <property type="entry name" value="HAD-like_sf"/>
</dbReference>
<reference evidence="1 2" key="1">
    <citation type="journal article" date="2019" name="Int. J. Syst. Evol. Microbiol.">
        <title>The Global Catalogue of Microorganisms (GCM) 10K type strain sequencing project: providing services to taxonomists for standard genome sequencing and annotation.</title>
        <authorList>
            <consortium name="The Broad Institute Genomics Platform"/>
            <consortium name="The Broad Institute Genome Sequencing Center for Infectious Disease"/>
            <person name="Wu L."/>
            <person name="Ma J."/>
        </authorList>
    </citation>
    <scope>NUCLEOTIDE SEQUENCE [LARGE SCALE GENOMIC DNA]</scope>
    <source>
        <strain evidence="1 2">GX26</strain>
    </source>
</reference>
<dbReference type="EMBL" id="JBHSXN010000002">
    <property type="protein sequence ID" value="MFC6953722.1"/>
    <property type="molecule type" value="Genomic_DNA"/>
</dbReference>
<dbReference type="RefSeq" id="WP_336350675.1">
    <property type="nucleotide sequence ID" value="NZ_JAZAQL010000002.1"/>
</dbReference>
<keyword evidence="2" id="KW-1185">Reference proteome</keyword>
<dbReference type="SUPFAM" id="SSF56784">
    <property type="entry name" value="HAD-like"/>
    <property type="match status" value="1"/>
</dbReference>
<evidence type="ECO:0000313" key="1">
    <source>
        <dbReference type="EMBL" id="MFC6953722.1"/>
    </source>
</evidence>
<gene>
    <name evidence="1" type="ORF">ACFQGB_12685</name>
</gene>
<dbReference type="Gene3D" id="3.40.50.1000">
    <property type="entry name" value="HAD superfamily/HAD-like"/>
    <property type="match status" value="1"/>
</dbReference>
<dbReference type="AlphaFoldDB" id="A0ABD5VE59"/>
<proteinExistence type="predicted"/>
<protein>
    <submittedName>
        <fullName evidence="1">Capsular biosynthesis protein</fullName>
    </submittedName>
</protein>
<organism evidence="1 2">
    <name type="scientific">Halorubellus litoreus</name>
    <dbReference type="NCBI Taxonomy" id="755308"/>
    <lineage>
        <taxon>Archaea</taxon>
        <taxon>Methanobacteriati</taxon>
        <taxon>Methanobacteriota</taxon>
        <taxon>Stenosarchaea group</taxon>
        <taxon>Halobacteria</taxon>
        <taxon>Halobacteriales</taxon>
        <taxon>Halorubellaceae</taxon>
        <taxon>Halorubellus</taxon>
    </lineage>
</organism>
<name>A0ABD5VE59_9EURY</name>
<dbReference type="InterPro" id="IPR023214">
    <property type="entry name" value="HAD_sf"/>
</dbReference>
<evidence type="ECO:0000313" key="2">
    <source>
        <dbReference type="Proteomes" id="UP001596395"/>
    </source>
</evidence>
<comment type="caution">
    <text evidence="1">The sequence shown here is derived from an EMBL/GenBank/DDBJ whole genome shotgun (WGS) entry which is preliminary data.</text>
</comment>
<dbReference type="Proteomes" id="UP001596395">
    <property type="component" value="Unassembled WGS sequence"/>
</dbReference>
<accession>A0ABD5VE59</accession>